<reference evidence="4" key="1">
    <citation type="submission" date="2022-10" db="EMBL/GenBank/DDBJ databases">
        <title>The WGS of Solirubrobacter sp. CPCC 204708.</title>
        <authorList>
            <person name="Jiang Z."/>
        </authorList>
    </citation>
    <scope>NUCLEOTIDE SEQUENCE</scope>
    <source>
        <strain evidence="4">CPCC 204708</strain>
    </source>
</reference>
<evidence type="ECO:0000256" key="2">
    <source>
        <dbReference type="ARBA" id="ARBA00023043"/>
    </source>
</evidence>
<evidence type="ECO:0000313" key="4">
    <source>
        <dbReference type="EMBL" id="MDA0137544.1"/>
    </source>
</evidence>
<keyword evidence="5" id="KW-1185">Reference proteome</keyword>
<dbReference type="InterPro" id="IPR036770">
    <property type="entry name" value="Ankyrin_rpt-contain_sf"/>
</dbReference>
<dbReference type="SMART" id="SM00248">
    <property type="entry name" value="ANK"/>
    <property type="match status" value="5"/>
</dbReference>
<dbReference type="RefSeq" id="WP_202957337.1">
    <property type="nucleotide sequence ID" value="NZ_JAPCID010000010.1"/>
</dbReference>
<evidence type="ECO:0000313" key="5">
    <source>
        <dbReference type="Proteomes" id="UP001147700"/>
    </source>
</evidence>
<keyword evidence="1" id="KW-0677">Repeat</keyword>
<name>A0ABT4RG76_9ACTN</name>
<dbReference type="PANTHER" id="PTHR24171">
    <property type="entry name" value="ANKYRIN REPEAT DOMAIN-CONTAINING PROTEIN 39-RELATED"/>
    <property type="match status" value="1"/>
</dbReference>
<proteinExistence type="predicted"/>
<organism evidence="4 5">
    <name type="scientific">Solirubrobacter deserti</name>
    <dbReference type="NCBI Taxonomy" id="2282478"/>
    <lineage>
        <taxon>Bacteria</taxon>
        <taxon>Bacillati</taxon>
        <taxon>Actinomycetota</taxon>
        <taxon>Thermoleophilia</taxon>
        <taxon>Solirubrobacterales</taxon>
        <taxon>Solirubrobacteraceae</taxon>
        <taxon>Solirubrobacter</taxon>
    </lineage>
</organism>
<dbReference type="PROSITE" id="PS50088">
    <property type="entry name" value="ANK_REPEAT"/>
    <property type="match status" value="4"/>
</dbReference>
<dbReference type="InterPro" id="IPR002110">
    <property type="entry name" value="Ankyrin_rpt"/>
</dbReference>
<evidence type="ECO:0000256" key="1">
    <source>
        <dbReference type="ARBA" id="ARBA00022737"/>
    </source>
</evidence>
<dbReference type="Proteomes" id="UP001147700">
    <property type="component" value="Unassembled WGS sequence"/>
</dbReference>
<dbReference type="Gene3D" id="1.25.40.20">
    <property type="entry name" value="Ankyrin repeat-containing domain"/>
    <property type="match status" value="3"/>
</dbReference>
<gene>
    <name evidence="4" type="ORF">OJ962_08560</name>
</gene>
<dbReference type="Pfam" id="PF12796">
    <property type="entry name" value="Ank_2"/>
    <property type="match status" value="2"/>
</dbReference>
<feature type="repeat" description="ANK" evidence="3">
    <location>
        <begin position="1"/>
        <end position="30"/>
    </location>
</feature>
<dbReference type="Pfam" id="PF00023">
    <property type="entry name" value="Ank"/>
    <property type="match status" value="1"/>
</dbReference>
<feature type="repeat" description="ANK" evidence="3">
    <location>
        <begin position="129"/>
        <end position="161"/>
    </location>
</feature>
<keyword evidence="2 3" id="KW-0040">ANK repeat</keyword>
<feature type="repeat" description="ANK" evidence="3">
    <location>
        <begin position="263"/>
        <end position="295"/>
    </location>
</feature>
<evidence type="ECO:0000256" key="3">
    <source>
        <dbReference type="PROSITE-ProRule" id="PRU00023"/>
    </source>
</evidence>
<accession>A0ABT4RG76</accession>
<comment type="caution">
    <text evidence="4">The sequence shown here is derived from an EMBL/GenBank/DDBJ whole genome shotgun (WGS) entry which is preliminary data.</text>
</comment>
<sequence length="381" mass="40969">MTLFEAAKAGDSEAVQALLRDGANVNEREGADHTCALHWAAAAGHLEVVRVLCDAGADVHGEGDDHALGVIGWATCWEPAQPEIAEFLIERGARHHIFSALALGVEDRVRAIVAEDPSALNRRMSRNEDHRLPLHFAVDRGRADMVELLIELGADPLGVDGNGHFAATYARTPDIDLAAMRAIHALAKAELVSADRGSRAPRGYEIDVLAALSVGDLEAAERLVGAIGPGVLHLMAKRGNREATAWLLEHGANPNGLWTHFGKLVSPLQVATRYGHEHVASILLEAGADPSGIESGDNGLPRSEPETVSVVLEMREHDPHISELLNAFEDGWVQGITSRSGVVRLELETPGGTWGAAVTLVEGRLERLPFDWRSHAHCLRP</sequence>
<protein>
    <submittedName>
        <fullName evidence="4">Ankyrin repeat domain-containing protein</fullName>
    </submittedName>
</protein>
<dbReference type="EMBL" id="JAPCID010000010">
    <property type="protein sequence ID" value="MDA0137544.1"/>
    <property type="molecule type" value="Genomic_DNA"/>
</dbReference>
<feature type="repeat" description="ANK" evidence="3">
    <location>
        <begin position="32"/>
        <end position="64"/>
    </location>
</feature>
<dbReference type="SUPFAM" id="SSF48403">
    <property type="entry name" value="Ankyrin repeat"/>
    <property type="match status" value="1"/>
</dbReference>
<dbReference type="PROSITE" id="PS50297">
    <property type="entry name" value="ANK_REP_REGION"/>
    <property type="match status" value="4"/>
</dbReference>